<evidence type="ECO:0000313" key="3">
    <source>
        <dbReference type="Proteomes" id="UP000289200"/>
    </source>
</evidence>
<evidence type="ECO:0000313" key="2">
    <source>
        <dbReference type="EMBL" id="VCU06918.1"/>
    </source>
</evidence>
<keyword evidence="2" id="KW-0131">Cell cycle</keyword>
<feature type="compositionally biased region" description="Low complexity" evidence="1">
    <location>
        <begin position="110"/>
        <end position="147"/>
    </location>
</feature>
<protein>
    <submittedName>
        <fullName evidence="2">Cell division protein FtsL</fullName>
    </submittedName>
</protein>
<name>A0A3S4BD73_9BRAD</name>
<reference evidence="3" key="1">
    <citation type="submission" date="2018-10" db="EMBL/GenBank/DDBJ databases">
        <authorList>
            <person name="Peiro R."/>
            <person name="Begona"/>
            <person name="Cbmso G."/>
            <person name="Lopez M."/>
            <person name="Gonzalez S."/>
            <person name="Sacristan E."/>
            <person name="Castillo E."/>
        </authorList>
    </citation>
    <scope>NUCLEOTIDE SEQUENCE [LARGE SCALE GENOMIC DNA]</scope>
</reference>
<accession>A0A3S4BD73</accession>
<keyword evidence="2" id="KW-0132">Cell division</keyword>
<gene>
    <name evidence="2" type="primary">ftsL</name>
    <name evidence="2" type="ORF">RHODGE_RHODGE_00008</name>
</gene>
<keyword evidence="3" id="KW-1185">Reference proteome</keyword>
<proteinExistence type="predicted"/>
<organism evidence="2 3">
    <name type="scientific">Rhodoplanes serenus</name>
    <dbReference type="NCBI Taxonomy" id="200615"/>
    <lineage>
        <taxon>Bacteria</taxon>
        <taxon>Pseudomonadati</taxon>
        <taxon>Pseudomonadota</taxon>
        <taxon>Alphaproteobacteria</taxon>
        <taxon>Hyphomicrobiales</taxon>
        <taxon>Nitrobacteraceae</taxon>
        <taxon>Rhodoplanes</taxon>
    </lineage>
</organism>
<sequence>MRLLNVIVAVLLVVAAAYVYKIKFEATVEAERVAKLRTEIHRERDKAAALRAEAAKLENPGRIQALAQRHLPLRLMDPAQVDTFDTLPARPVEPETPADPIGAMLEMALPAPTAAPAADGEPDAGVLPAIDGDPPTGTVPATTVPAPTVSPRRQP</sequence>
<comment type="caution">
    <text evidence="2">The sequence shown here is derived from an EMBL/GenBank/DDBJ whole genome shotgun (WGS) entry which is preliminary data.</text>
</comment>
<dbReference type="Proteomes" id="UP000289200">
    <property type="component" value="Unassembled WGS sequence"/>
</dbReference>
<feature type="region of interest" description="Disordered" evidence="1">
    <location>
        <begin position="110"/>
        <end position="155"/>
    </location>
</feature>
<dbReference type="EMBL" id="UWOC01000001">
    <property type="protein sequence ID" value="VCU06918.1"/>
    <property type="molecule type" value="Genomic_DNA"/>
</dbReference>
<dbReference type="AlphaFoldDB" id="A0A3S4BD73"/>
<dbReference type="RefSeq" id="WP_129607131.1">
    <property type="nucleotide sequence ID" value="NZ_UWOC01000001.1"/>
</dbReference>
<dbReference type="OrthoDB" id="7165680at2"/>
<evidence type="ECO:0000256" key="1">
    <source>
        <dbReference type="SAM" id="MobiDB-lite"/>
    </source>
</evidence>
<dbReference type="GO" id="GO:0051301">
    <property type="term" value="P:cell division"/>
    <property type="evidence" value="ECO:0007669"/>
    <property type="project" value="UniProtKB-KW"/>
</dbReference>